<comment type="caution">
    <text evidence="1">The sequence shown here is derived from an EMBL/GenBank/DDBJ whole genome shotgun (WGS) entry which is preliminary data.</text>
</comment>
<sequence length="108" mass="11904">METIGMVKHLGILRLPEGGVPLEDIELNGLLSTLSDTGDTIERWFKASPRALQHWQERLLQGPSQDVSAPVTAAAAEAKKFQQIDKDWIKIMQSDGFFRVEGVESVAG</sequence>
<dbReference type="AlphaFoldDB" id="A0A1Q9E9Z5"/>
<evidence type="ECO:0000313" key="2">
    <source>
        <dbReference type="Proteomes" id="UP000186817"/>
    </source>
</evidence>
<reference evidence="1 2" key="1">
    <citation type="submission" date="2016-02" db="EMBL/GenBank/DDBJ databases">
        <title>Genome analysis of coral dinoflagellate symbionts highlights evolutionary adaptations to a symbiotic lifestyle.</title>
        <authorList>
            <person name="Aranda M."/>
            <person name="Li Y."/>
            <person name="Liew Y.J."/>
            <person name="Baumgarten S."/>
            <person name="Simakov O."/>
            <person name="Wilson M."/>
            <person name="Piel J."/>
            <person name="Ashoor H."/>
            <person name="Bougouffa S."/>
            <person name="Bajic V.B."/>
            <person name="Ryu T."/>
            <person name="Ravasi T."/>
            <person name="Bayer T."/>
            <person name="Micklem G."/>
            <person name="Kim H."/>
            <person name="Bhak J."/>
            <person name="Lajeunesse T.C."/>
            <person name="Voolstra C.R."/>
        </authorList>
    </citation>
    <scope>NUCLEOTIDE SEQUENCE [LARGE SCALE GENOMIC DNA]</scope>
    <source>
        <strain evidence="1 2">CCMP2467</strain>
    </source>
</reference>
<evidence type="ECO:0000313" key="1">
    <source>
        <dbReference type="EMBL" id="OLQ04245.1"/>
    </source>
</evidence>
<name>A0A1Q9E9Z5_SYMMI</name>
<keyword evidence="2" id="KW-1185">Reference proteome</keyword>
<gene>
    <name evidence="1" type="ORF">AK812_SmicGene12712</name>
</gene>
<dbReference type="OrthoDB" id="345349at2759"/>
<organism evidence="1 2">
    <name type="scientific">Symbiodinium microadriaticum</name>
    <name type="common">Dinoflagellate</name>
    <name type="synonym">Zooxanthella microadriatica</name>
    <dbReference type="NCBI Taxonomy" id="2951"/>
    <lineage>
        <taxon>Eukaryota</taxon>
        <taxon>Sar</taxon>
        <taxon>Alveolata</taxon>
        <taxon>Dinophyceae</taxon>
        <taxon>Suessiales</taxon>
        <taxon>Symbiodiniaceae</taxon>
        <taxon>Symbiodinium</taxon>
    </lineage>
</organism>
<protein>
    <submittedName>
        <fullName evidence="1">Uncharacterized protein</fullName>
    </submittedName>
</protein>
<accession>A0A1Q9E9Z5</accession>
<proteinExistence type="predicted"/>
<dbReference type="EMBL" id="LSRX01000215">
    <property type="protein sequence ID" value="OLQ04245.1"/>
    <property type="molecule type" value="Genomic_DNA"/>
</dbReference>
<dbReference type="Proteomes" id="UP000186817">
    <property type="component" value="Unassembled WGS sequence"/>
</dbReference>